<keyword evidence="2" id="KW-0808">Transferase</keyword>
<dbReference type="InterPro" id="IPR029063">
    <property type="entry name" value="SAM-dependent_MTases_sf"/>
</dbReference>
<proteinExistence type="predicted"/>
<comment type="caution">
    <text evidence="2">The sequence shown here is derived from an EMBL/GenBank/DDBJ whole genome shotgun (WGS) entry which is preliminary data.</text>
</comment>
<keyword evidence="2" id="KW-0489">Methyltransferase</keyword>
<evidence type="ECO:0000313" key="2">
    <source>
        <dbReference type="EMBL" id="MFC5403404.1"/>
    </source>
</evidence>
<organism evidence="2 3">
    <name type="scientific">Cohnella soli</name>
    <dbReference type="NCBI Taxonomy" id="425005"/>
    <lineage>
        <taxon>Bacteria</taxon>
        <taxon>Bacillati</taxon>
        <taxon>Bacillota</taxon>
        <taxon>Bacilli</taxon>
        <taxon>Bacillales</taxon>
        <taxon>Paenibacillaceae</taxon>
        <taxon>Cohnella</taxon>
    </lineage>
</organism>
<dbReference type="EC" id="2.1.1.-" evidence="2"/>
<sequence>MPDHDRIYAEEAPSYHEMISKQPPLADIIRSIRPFAGLDIVDMGAGTGRLSVDLAPEARSLVALDASEAMLIENAQRLAATSARNWRTVVADHRKLPLPDDSADLIVSGWSVCYLTSSNLPEWESNLAQVLAEMHRVLRPGGTIILFETMGTGLETPNPPEFLLPYYEALTAKYDFSHKWIRTDYCFDNAEQAERLSRFFFGDELADRVAREQLSELPECAGVWWLTI</sequence>
<dbReference type="Gene3D" id="3.40.50.150">
    <property type="entry name" value="Vaccinia Virus protein VP39"/>
    <property type="match status" value="1"/>
</dbReference>
<accession>A0ABW0HQY9</accession>
<dbReference type="GO" id="GO:0032259">
    <property type="term" value="P:methylation"/>
    <property type="evidence" value="ECO:0007669"/>
    <property type="project" value="UniProtKB-KW"/>
</dbReference>
<dbReference type="InterPro" id="IPR013216">
    <property type="entry name" value="Methyltransf_11"/>
</dbReference>
<evidence type="ECO:0000313" key="3">
    <source>
        <dbReference type="Proteomes" id="UP001596113"/>
    </source>
</evidence>
<reference evidence="3" key="1">
    <citation type="journal article" date="2019" name="Int. J. Syst. Evol. Microbiol.">
        <title>The Global Catalogue of Microorganisms (GCM) 10K type strain sequencing project: providing services to taxonomists for standard genome sequencing and annotation.</title>
        <authorList>
            <consortium name="The Broad Institute Genomics Platform"/>
            <consortium name="The Broad Institute Genome Sequencing Center for Infectious Disease"/>
            <person name="Wu L."/>
            <person name="Ma J."/>
        </authorList>
    </citation>
    <scope>NUCLEOTIDE SEQUENCE [LARGE SCALE GENOMIC DNA]</scope>
    <source>
        <strain evidence="3">CGMCC 1.18575</strain>
    </source>
</reference>
<dbReference type="EMBL" id="JBHSMI010000023">
    <property type="protein sequence ID" value="MFC5403404.1"/>
    <property type="molecule type" value="Genomic_DNA"/>
</dbReference>
<dbReference type="Pfam" id="PF08241">
    <property type="entry name" value="Methyltransf_11"/>
    <property type="match status" value="1"/>
</dbReference>
<name>A0ABW0HQY9_9BACL</name>
<dbReference type="PANTHER" id="PTHR42912">
    <property type="entry name" value="METHYLTRANSFERASE"/>
    <property type="match status" value="1"/>
</dbReference>
<feature type="domain" description="Methyltransferase type 11" evidence="1">
    <location>
        <begin position="41"/>
        <end position="146"/>
    </location>
</feature>
<dbReference type="SUPFAM" id="SSF53335">
    <property type="entry name" value="S-adenosyl-L-methionine-dependent methyltransferases"/>
    <property type="match status" value="1"/>
</dbReference>
<dbReference type="GO" id="GO:0008168">
    <property type="term" value="F:methyltransferase activity"/>
    <property type="evidence" value="ECO:0007669"/>
    <property type="project" value="UniProtKB-KW"/>
</dbReference>
<dbReference type="RefSeq" id="WP_378132723.1">
    <property type="nucleotide sequence ID" value="NZ_JBHSMI010000023.1"/>
</dbReference>
<dbReference type="Proteomes" id="UP001596113">
    <property type="component" value="Unassembled WGS sequence"/>
</dbReference>
<evidence type="ECO:0000259" key="1">
    <source>
        <dbReference type="Pfam" id="PF08241"/>
    </source>
</evidence>
<protein>
    <submittedName>
        <fullName evidence="2">Class I SAM-dependent methyltransferase</fullName>
        <ecNumber evidence="2">2.1.1.-</ecNumber>
    </submittedName>
</protein>
<gene>
    <name evidence="2" type="ORF">ACFPOF_11745</name>
</gene>
<dbReference type="CDD" id="cd02440">
    <property type="entry name" value="AdoMet_MTases"/>
    <property type="match status" value="1"/>
</dbReference>
<dbReference type="InterPro" id="IPR050508">
    <property type="entry name" value="Methyltransf_Superfamily"/>
</dbReference>
<keyword evidence="3" id="KW-1185">Reference proteome</keyword>